<name>A0A317F5V6_9SPHI</name>
<dbReference type="CDD" id="cd00082">
    <property type="entry name" value="HisKA"/>
    <property type="match status" value="1"/>
</dbReference>
<dbReference type="SUPFAM" id="SSF55781">
    <property type="entry name" value="GAF domain-like"/>
    <property type="match status" value="1"/>
</dbReference>
<dbReference type="InterPro" id="IPR005467">
    <property type="entry name" value="His_kinase_dom"/>
</dbReference>
<dbReference type="SUPFAM" id="SSF55874">
    <property type="entry name" value="ATPase domain of HSP90 chaperone/DNA topoisomerase II/histidine kinase"/>
    <property type="match status" value="1"/>
</dbReference>
<dbReference type="PANTHER" id="PTHR42878">
    <property type="entry name" value="TWO-COMPONENT HISTIDINE KINASE"/>
    <property type="match status" value="1"/>
</dbReference>
<dbReference type="GO" id="GO:0007234">
    <property type="term" value="P:osmosensory signaling via phosphorelay pathway"/>
    <property type="evidence" value="ECO:0007669"/>
    <property type="project" value="TreeGrafter"/>
</dbReference>
<evidence type="ECO:0000256" key="5">
    <source>
        <dbReference type="ARBA" id="ARBA00022741"/>
    </source>
</evidence>
<evidence type="ECO:0000256" key="2">
    <source>
        <dbReference type="ARBA" id="ARBA00012438"/>
    </source>
</evidence>
<dbReference type="InterPro" id="IPR036890">
    <property type="entry name" value="HATPase_C_sf"/>
</dbReference>
<dbReference type="EC" id="2.7.13.3" evidence="2"/>
<dbReference type="AlphaFoldDB" id="A0A317F5V6"/>
<dbReference type="RefSeq" id="WP_109927984.1">
    <property type="nucleotide sequence ID" value="NZ_QGNY01000001.1"/>
</dbReference>
<organism evidence="10 11">
    <name type="scientific">Pedobacter paludis</name>
    <dbReference type="NCBI Taxonomy" id="2203212"/>
    <lineage>
        <taxon>Bacteria</taxon>
        <taxon>Pseudomonadati</taxon>
        <taxon>Bacteroidota</taxon>
        <taxon>Sphingobacteriia</taxon>
        <taxon>Sphingobacteriales</taxon>
        <taxon>Sphingobacteriaceae</taxon>
        <taxon>Pedobacter</taxon>
    </lineage>
</organism>
<evidence type="ECO:0000259" key="9">
    <source>
        <dbReference type="PROSITE" id="PS50109"/>
    </source>
</evidence>
<dbReference type="GO" id="GO:0000156">
    <property type="term" value="F:phosphorelay response regulator activity"/>
    <property type="evidence" value="ECO:0007669"/>
    <property type="project" value="TreeGrafter"/>
</dbReference>
<evidence type="ECO:0000256" key="1">
    <source>
        <dbReference type="ARBA" id="ARBA00000085"/>
    </source>
</evidence>
<keyword evidence="8" id="KW-0902">Two-component regulatory system</keyword>
<keyword evidence="7" id="KW-0067">ATP-binding</keyword>
<evidence type="ECO:0000256" key="7">
    <source>
        <dbReference type="ARBA" id="ARBA00022840"/>
    </source>
</evidence>
<proteinExistence type="predicted"/>
<dbReference type="PANTHER" id="PTHR42878:SF7">
    <property type="entry name" value="SENSOR HISTIDINE KINASE GLRK"/>
    <property type="match status" value="1"/>
</dbReference>
<dbReference type="GO" id="GO:0030295">
    <property type="term" value="F:protein kinase activator activity"/>
    <property type="evidence" value="ECO:0007669"/>
    <property type="project" value="TreeGrafter"/>
</dbReference>
<dbReference type="InterPro" id="IPR036097">
    <property type="entry name" value="HisK_dim/P_sf"/>
</dbReference>
<protein>
    <recommendedName>
        <fullName evidence="2">histidine kinase</fullName>
        <ecNumber evidence="2">2.7.13.3</ecNumber>
    </recommendedName>
</protein>
<dbReference type="InterPro" id="IPR003018">
    <property type="entry name" value="GAF"/>
</dbReference>
<dbReference type="InterPro" id="IPR029016">
    <property type="entry name" value="GAF-like_dom_sf"/>
</dbReference>
<keyword evidence="5" id="KW-0547">Nucleotide-binding</keyword>
<dbReference type="Gene3D" id="3.30.450.40">
    <property type="match status" value="1"/>
</dbReference>
<dbReference type="PRINTS" id="PR00344">
    <property type="entry name" value="BCTRLSENSOR"/>
</dbReference>
<accession>A0A317F5V6</accession>
<dbReference type="Pfam" id="PF01590">
    <property type="entry name" value="GAF"/>
    <property type="match status" value="1"/>
</dbReference>
<reference evidence="11" key="1">
    <citation type="submission" date="2018-05" db="EMBL/GenBank/DDBJ databases">
        <title>Pedobacter paludis sp. nov., isolated from wetland soil.</title>
        <authorList>
            <person name="Zhang Y."/>
        </authorList>
    </citation>
    <scope>NUCLEOTIDE SEQUENCE [LARGE SCALE GENOMIC DNA]</scope>
    <source>
        <strain evidence="11">R-8</strain>
    </source>
</reference>
<gene>
    <name evidence="10" type="ORF">DF947_01870</name>
</gene>
<dbReference type="InterPro" id="IPR003594">
    <property type="entry name" value="HATPase_dom"/>
</dbReference>
<dbReference type="Pfam" id="PF02518">
    <property type="entry name" value="HATPase_c"/>
    <property type="match status" value="1"/>
</dbReference>
<dbReference type="InterPro" id="IPR050351">
    <property type="entry name" value="BphY/WalK/GraS-like"/>
</dbReference>
<feature type="domain" description="Histidine kinase" evidence="9">
    <location>
        <begin position="182"/>
        <end position="398"/>
    </location>
</feature>
<evidence type="ECO:0000256" key="3">
    <source>
        <dbReference type="ARBA" id="ARBA00022553"/>
    </source>
</evidence>
<comment type="catalytic activity">
    <reaction evidence="1">
        <text>ATP + protein L-histidine = ADP + protein N-phospho-L-histidine.</text>
        <dbReference type="EC" id="2.7.13.3"/>
    </reaction>
</comment>
<dbReference type="InterPro" id="IPR003661">
    <property type="entry name" value="HisK_dim/P_dom"/>
</dbReference>
<dbReference type="FunFam" id="3.30.565.10:FF:000006">
    <property type="entry name" value="Sensor histidine kinase WalK"/>
    <property type="match status" value="1"/>
</dbReference>
<evidence type="ECO:0000313" key="10">
    <source>
        <dbReference type="EMBL" id="PWS33397.1"/>
    </source>
</evidence>
<evidence type="ECO:0000256" key="4">
    <source>
        <dbReference type="ARBA" id="ARBA00022679"/>
    </source>
</evidence>
<dbReference type="SUPFAM" id="SSF47384">
    <property type="entry name" value="Homodimeric domain of signal transducing histidine kinase"/>
    <property type="match status" value="1"/>
</dbReference>
<keyword evidence="3" id="KW-0597">Phosphoprotein</keyword>
<evidence type="ECO:0000313" key="11">
    <source>
        <dbReference type="Proteomes" id="UP000245391"/>
    </source>
</evidence>
<sequence length="398" mass="44687">MLDFNLPKNIIPANEEARLKKLHEYEILDTPAENGFNYIALLAKGIFNADNAYVAFIDDERVFLKANAKNQESGEIKRSESFCTLAILKKNITVFEDASAISGFMQNPYVKSGEIRFYASSPIVTADGYTIGTVSVTDIAPKTPTDHQLDMLRLLSKMVLDKLENRLAIRKSLRAHDDRLHMLVHDLKNPMTTISLQSELAGRIPGVDEKVHLIAGKINQQSKTMIDNLNFILSAARREKETFKMQKIKVDLKMIIDQVLKDFYTSATNKNQNIVANLNEPIEIYGDENKLKQVFSSLIENSIKFSHVGKDIEISISSHENLVTVSIKDYGRGLSTSDLERLFVKFANLTSNPTAFEDSHGLGLSTVKMLVDMHKGKVWAESEGQNLGSTFYVELPIK</sequence>
<keyword evidence="4" id="KW-0808">Transferase</keyword>
<keyword evidence="6" id="KW-0418">Kinase</keyword>
<dbReference type="GO" id="GO:0000155">
    <property type="term" value="F:phosphorelay sensor kinase activity"/>
    <property type="evidence" value="ECO:0007669"/>
    <property type="project" value="InterPro"/>
</dbReference>
<dbReference type="Gene3D" id="1.10.287.130">
    <property type="match status" value="1"/>
</dbReference>
<dbReference type="EMBL" id="QGNY01000001">
    <property type="protein sequence ID" value="PWS33397.1"/>
    <property type="molecule type" value="Genomic_DNA"/>
</dbReference>
<dbReference type="InterPro" id="IPR004358">
    <property type="entry name" value="Sig_transdc_His_kin-like_C"/>
</dbReference>
<dbReference type="OrthoDB" id="9811889at2"/>
<dbReference type="Proteomes" id="UP000245391">
    <property type="component" value="Unassembled WGS sequence"/>
</dbReference>
<dbReference type="PROSITE" id="PS50109">
    <property type="entry name" value="HIS_KIN"/>
    <property type="match status" value="1"/>
</dbReference>
<evidence type="ECO:0000256" key="8">
    <source>
        <dbReference type="ARBA" id="ARBA00023012"/>
    </source>
</evidence>
<evidence type="ECO:0000256" key="6">
    <source>
        <dbReference type="ARBA" id="ARBA00022777"/>
    </source>
</evidence>
<dbReference type="GO" id="GO:0005524">
    <property type="term" value="F:ATP binding"/>
    <property type="evidence" value="ECO:0007669"/>
    <property type="project" value="UniProtKB-KW"/>
</dbReference>
<dbReference type="SMART" id="SM00387">
    <property type="entry name" value="HATPase_c"/>
    <property type="match status" value="1"/>
</dbReference>
<dbReference type="Gene3D" id="3.30.565.10">
    <property type="entry name" value="Histidine kinase-like ATPase, C-terminal domain"/>
    <property type="match status" value="1"/>
</dbReference>
<comment type="caution">
    <text evidence="10">The sequence shown here is derived from an EMBL/GenBank/DDBJ whole genome shotgun (WGS) entry which is preliminary data.</text>
</comment>
<keyword evidence="11" id="KW-1185">Reference proteome</keyword>